<reference evidence="1" key="1">
    <citation type="submission" date="2016-06" db="UniProtKB">
        <authorList>
            <consortium name="WormBaseParasite"/>
        </authorList>
    </citation>
    <scope>IDENTIFICATION</scope>
</reference>
<sequence>MKITDSRKKKNLRKLDGFALSRIKISLIRFVILLGNCLSHKLGRFTKSDIVNVESRCDDLLIWFEFIKQHVVCQRNFK</sequence>
<dbReference type="AlphaFoldDB" id="A0A183KNU4"/>
<evidence type="ECO:0000313" key="1">
    <source>
        <dbReference type="WBParaSite" id="SCUD_0001672701-mRNA-1"/>
    </source>
</evidence>
<proteinExistence type="predicted"/>
<organism evidence="1">
    <name type="scientific">Schistosoma curassoni</name>
    <dbReference type="NCBI Taxonomy" id="6186"/>
    <lineage>
        <taxon>Eukaryota</taxon>
        <taxon>Metazoa</taxon>
        <taxon>Spiralia</taxon>
        <taxon>Lophotrochozoa</taxon>
        <taxon>Platyhelminthes</taxon>
        <taxon>Trematoda</taxon>
        <taxon>Digenea</taxon>
        <taxon>Strigeidida</taxon>
        <taxon>Schistosomatoidea</taxon>
        <taxon>Schistosomatidae</taxon>
        <taxon>Schistosoma</taxon>
    </lineage>
</organism>
<accession>A0A183KNU4</accession>
<dbReference type="WBParaSite" id="SCUD_0001672701-mRNA-1">
    <property type="protein sequence ID" value="SCUD_0001672701-mRNA-1"/>
    <property type="gene ID" value="SCUD_0001672701"/>
</dbReference>
<name>A0A183KNU4_9TREM</name>
<protein>
    <submittedName>
        <fullName evidence="1">DUF4372 domain-containing protein</fullName>
    </submittedName>
</protein>